<dbReference type="InterPro" id="IPR005585">
    <property type="entry name" value="DUF327"/>
</dbReference>
<dbReference type="Pfam" id="PF03885">
    <property type="entry name" value="DUF327"/>
    <property type="match status" value="1"/>
</dbReference>
<sequence>MAELSSVNTQLNSQSLYFAATQAASQQLAQQAKKTEKKQKTSFASSLSAHQERAQLLSEGLPLELAGMTDEEAVVFLKDQMDMAGDELKARQDLASMENYRKKVGHFMKFIVKNNFEFIKKKRFGRNRKGRPVDPYCQVQIIDQKLNQLAAEMLILHGSNLRLLAKLEEINGLVVDLLAE</sequence>
<evidence type="ECO:0008006" key="3">
    <source>
        <dbReference type="Google" id="ProtNLM"/>
    </source>
</evidence>
<proteinExistence type="predicted"/>
<dbReference type="Gene3D" id="1.20.120.490">
    <property type="entry name" value="Hypothetical protein TM1646-like domain"/>
    <property type="match status" value="1"/>
</dbReference>
<protein>
    <recommendedName>
        <fullName evidence="3">DUF327 family protein</fullName>
    </recommendedName>
</protein>
<accession>A0A7W8GBG8</accession>
<gene>
    <name evidence="1" type="ORF">HNP76_002735</name>
</gene>
<evidence type="ECO:0000313" key="2">
    <source>
        <dbReference type="Proteomes" id="UP000518887"/>
    </source>
</evidence>
<keyword evidence="2" id="KW-1185">Reference proteome</keyword>
<dbReference type="AlphaFoldDB" id="A0A7W8GBG8"/>
<name>A0A7W8GBG8_9SPIR</name>
<dbReference type="SUPFAM" id="SSF158397">
    <property type="entry name" value="TM1646-like"/>
    <property type="match status" value="1"/>
</dbReference>
<dbReference type="Proteomes" id="UP000518887">
    <property type="component" value="Unassembled WGS sequence"/>
</dbReference>
<comment type="caution">
    <text evidence="1">The sequence shown here is derived from an EMBL/GenBank/DDBJ whole genome shotgun (WGS) entry which is preliminary data.</text>
</comment>
<evidence type="ECO:0000313" key="1">
    <source>
        <dbReference type="EMBL" id="MBB5227336.1"/>
    </source>
</evidence>
<organism evidence="1 2">
    <name type="scientific">Treponema ruminis</name>
    <dbReference type="NCBI Taxonomy" id="744515"/>
    <lineage>
        <taxon>Bacteria</taxon>
        <taxon>Pseudomonadati</taxon>
        <taxon>Spirochaetota</taxon>
        <taxon>Spirochaetia</taxon>
        <taxon>Spirochaetales</taxon>
        <taxon>Treponemataceae</taxon>
        <taxon>Treponema</taxon>
    </lineage>
</organism>
<dbReference type="EMBL" id="JACHFQ010000010">
    <property type="protein sequence ID" value="MBB5227336.1"/>
    <property type="molecule type" value="Genomic_DNA"/>
</dbReference>
<dbReference type="InterPro" id="IPR024042">
    <property type="entry name" value="TM1646-like_dom_sf"/>
</dbReference>
<dbReference type="RefSeq" id="WP_184661476.1">
    <property type="nucleotide sequence ID" value="NZ_CP031518.1"/>
</dbReference>
<reference evidence="1 2" key="1">
    <citation type="submission" date="2020-08" db="EMBL/GenBank/DDBJ databases">
        <title>Genomic Encyclopedia of Type Strains, Phase IV (KMG-IV): sequencing the most valuable type-strain genomes for metagenomic binning, comparative biology and taxonomic classification.</title>
        <authorList>
            <person name="Goeker M."/>
        </authorList>
    </citation>
    <scope>NUCLEOTIDE SEQUENCE [LARGE SCALE GENOMIC DNA]</scope>
    <source>
        <strain evidence="1 2">DSM 103462</strain>
    </source>
</reference>